<feature type="transmembrane region" description="Helical" evidence="6">
    <location>
        <begin position="37"/>
        <end position="57"/>
    </location>
</feature>
<accession>A0A1M6TA63</accession>
<organism evidence="7 8">
    <name type="scientific">Anaerocolumna jejuensis DSM 15929</name>
    <dbReference type="NCBI Taxonomy" id="1121322"/>
    <lineage>
        <taxon>Bacteria</taxon>
        <taxon>Bacillati</taxon>
        <taxon>Bacillota</taxon>
        <taxon>Clostridia</taxon>
        <taxon>Lachnospirales</taxon>
        <taxon>Lachnospiraceae</taxon>
        <taxon>Anaerocolumna</taxon>
    </lineage>
</organism>
<dbReference type="OrthoDB" id="9789927at2"/>
<feature type="transmembrane region" description="Helical" evidence="6">
    <location>
        <begin position="12"/>
        <end position="31"/>
    </location>
</feature>
<evidence type="ECO:0000256" key="3">
    <source>
        <dbReference type="ARBA" id="ARBA00022692"/>
    </source>
</evidence>
<dbReference type="GO" id="GO:0015658">
    <property type="term" value="F:branched-chain amino acid transmembrane transporter activity"/>
    <property type="evidence" value="ECO:0007669"/>
    <property type="project" value="InterPro"/>
</dbReference>
<dbReference type="RefSeq" id="WP_073276785.1">
    <property type="nucleotide sequence ID" value="NZ_FRAC01000013.1"/>
</dbReference>
<keyword evidence="2" id="KW-1003">Cell membrane</keyword>
<comment type="subcellular location">
    <subcellularLocation>
        <location evidence="1">Cell membrane</location>
        <topology evidence="1">Multi-pass membrane protein</topology>
    </subcellularLocation>
</comment>
<feature type="transmembrane region" description="Helical" evidence="6">
    <location>
        <begin position="108"/>
        <end position="129"/>
    </location>
</feature>
<keyword evidence="8" id="KW-1185">Reference proteome</keyword>
<reference evidence="7 8" key="1">
    <citation type="submission" date="2016-11" db="EMBL/GenBank/DDBJ databases">
        <authorList>
            <person name="Jaros S."/>
            <person name="Januszkiewicz K."/>
            <person name="Wedrychowicz H."/>
        </authorList>
    </citation>
    <scope>NUCLEOTIDE SEQUENCE [LARGE SCALE GENOMIC DNA]</scope>
    <source>
        <strain evidence="7 8">DSM 15929</strain>
    </source>
</reference>
<sequence>MKNVLLKLKAMPVNRYIDVIILIYLLLYPAFHSVYWAYIMSGIMAYMIFALSLDLLWGYTGLMSMGHGVFFGAGGYMIGIACARINQAEWVRYKKLPWFLSLLGNDQGAFLMALLVPGLIALFLGIFMFTGKIQGIFFSLITLALSGIAELFVINASKYTHGDSGITIVSRTVLSNNSKQSLPDFQYYFIVFGFLLAVYLLCLGISRSRTGKVLQAIRENEPRLVFFGYNPSRFKIFIMVLSGIIAGLAGVLYVRVQGSINYTSVGINLSTFVLVWIAVGGRGNLTGAMLGTLLLQIAETKLSSLFSNLSADFVQYWKLILGIIILLTVFLIPKGIVGTILDVRQKHQDHRRKERILAKEGGGEHEG</sequence>
<keyword evidence="4 6" id="KW-1133">Transmembrane helix</keyword>
<dbReference type="InterPro" id="IPR001851">
    <property type="entry name" value="ABC_transp_permease"/>
</dbReference>
<keyword evidence="3 6" id="KW-0812">Transmembrane</keyword>
<feature type="transmembrane region" description="Helical" evidence="6">
    <location>
        <begin position="185"/>
        <end position="205"/>
    </location>
</feature>
<dbReference type="Pfam" id="PF02653">
    <property type="entry name" value="BPD_transp_2"/>
    <property type="match status" value="1"/>
</dbReference>
<feature type="transmembrane region" description="Helical" evidence="6">
    <location>
        <begin position="236"/>
        <end position="254"/>
    </location>
</feature>
<dbReference type="Proteomes" id="UP000184386">
    <property type="component" value="Unassembled WGS sequence"/>
</dbReference>
<dbReference type="CDD" id="cd06581">
    <property type="entry name" value="TM_PBP1_LivM_like"/>
    <property type="match status" value="1"/>
</dbReference>
<evidence type="ECO:0000313" key="7">
    <source>
        <dbReference type="EMBL" id="SHK53873.1"/>
    </source>
</evidence>
<name>A0A1M6TA63_9FIRM</name>
<feature type="transmembrane region" description="Helical" evidence="6">
    <location>
        <begin position="136"/>
        <end position="154"/>
    </location>
</feature>
<feature type="transmembrane region" description="Helical" evidence="6">
    <location>
        <begin position="69"/>
        <end position="88"/>
    </location>
</feature>
<evidence type="ECO:0000256" key="4">
    <source>
        <dbReference type="ARBA" id="ARBA00022989"/>
    </source>
</evidence>
<evidence type="ECO:0000256" key="5">
    <source>
        <dbReference type="ARBA" id="ARBA00023136"/>
    </source>
</evidence>
<evidence type="ECO:0000256" key="2">
    <source>
        <dbReference type="ARBA" id="ARBA00022475"/>
    </source>
</evidence>
<dbReference type="EMBL" id="FRAC01000013">
    <property type="protein sequence ID" value="SHK53873.1"/>
    <property type="molecule type" value="Genomic_DNA"/>
</dbReference>
<protein>
    <submittedName>
        <fullName evidence="7">Urea transport system permease protein</fullName>
    </submittedName>
</protein>
<evidence type="ECO:0000256" key="6">
    <source>
        <dbReference type="SAM" id="Phobius"/>
    </source>
</evidence>
<dbReference type="InterPro" id="IPR043428">
    <property type="entry name" value="LivM-like"/>
</dbReference>
<proteinExistence type="predicted"/>
<dbReference type="PANTHER" id="PTHR30482:SF4">
    <property type="entry name" value="SLR1201 PROTEIN"/>
    <property type="match status" value="1"/>
</dbReference>
<keyword evidence="5 6" id="KW-0472">Membrane</keyword>
<dbReference type="GO" id="GO:0005886">
    <property type="term" value="C:plasma membrane"/>
    <property type="evidence" value="ECO:0007669"/>
    <property type="project" value="UniProtKB-SubCell"/>
</dbReference>
<dbReference type="STRING" id="1121322.SAMN02745136_02714"/>
<feature type="transmembrane region" description="Helical" evidence="6">
    <location>
        <begin position="319"/>
        <end position="343"/>
    </location>
</feature>
<dbReference type="PANTHER" id="PTHR30482">
    <property type="entry name" value="HIGH-AFFINITY BRANCHED-CHAIN AMINO ACID TRANSPORT SYSTEM PERMEASE"/>
    <property type="match status" value="1"/>
</dbReference>
<evidence type="ECO:0000313" key="8">
    <source>
        <dbReference type="Proteomes" id="UP000184386"/>
    </source>
</evidence>
<gene>
    <name evidence="7" type="ORF">SAMN02745136_02714</name>
</gene>
<dbReference type="AlphaFoldDB" id="A0A1M6TA63"/>
<evidence type="ECO:0000256" key="1">
    <source>
        <dbReference type="ARBA" id="ARBA00004651"/>
    </source>
</evidence>